<evidence type="ECO:0000313" key="2">
    <source>
        <dbReference type="EMBL" id="STN86235.1"/>
    </source>
</evidence>
<protein>
    <submittedName>
        <fullName evidence="1">Putative tail fiber protein</fullName>
    </submittedName>
</protein>
<reference evidence="3 4" key="1">
    <citation type="submission" date="2018-06" db="EMBL/GenBank/DDBJ databases">
        <authorList>
            <consortium name="Pathogen Informatics"/>
            <person name="Doyle S."/>
        </authorList>
    </citation>
    <scope>NUCLEOTIDE SEQUENCE [LARGE SCALE GENOMIC DNA]</scope>
    <source>
        <strain evidence="1 3">NCTC11181</strain>
        <strain evidence="2 4">NCTC9706</strain>
    </source>
</reference>
<dbReference type="RefSeq" id="WP_249530503.1">
    <property type="nucleotide sequence ID" value="NZ_CP065615.1"/>
</dbReference>
<dbReference type="Proteomes" id="UP000254460">
    <property type="component" value="Unassembled WGS sequence"/>
</dbReference>
<evidence type="ECO:0000313" key="4">
    <source>
        <dbReference type="Proteomes" id="UP000254460"/>
    </source>
</evidence>
<organism evidence="1 3">
    <name type="scientific">Escherichia coli</name>
    <dbReference type="NCBI Taxonomy" id="562"/>
    <lineage>
        <taxon>Bacteria</taxon>
        <taxon>Pseudomonadati</taxon>
        <taxon>Pseudomonadota</taxon>
        <taxon>Gammaproteobacteria</taxon>
        <taxon>Enterobacterales</taxon>
        <taxon>Enterobacteriaceae</taxon>
        <taxon>Escherichia</taxon>
    </lineage>
</organism>
<evidence type="ECO:0000313" key="3">
    <source>
        <dbReference type="Proteomes" id="UP000254219"/>
    </source>
</evidence>
<proteinExistence type="predicted"/>
<dbReference type="Proteomes" id="UP000254219">
    <property type="component" value="Unassembled WGS sequence"/>
</dbReference>
<sequence length="366" mass="39272">MFYVDNPTGVPVMPPVAAELSKTTLYFTEGGNGIPPTYPGPDWFNIIQSELLEILRQANIKPDKNTTNQIMTALKKLFITNSGSAGAIAGLTGQNNTFPYFTGKDTMALTPLSAFVRGILGKESATDFADALKVIKQSGGTMTGELKIRGVNALRIFNEAFGLIFRRSEECLHLIPTSEGQGENGDIGPLRPFTINLRTGEISMSHKVSVGGGSQVNGALGIGVQNALGGNSIVLGDNDTGFKQNGDGLLDVYANSVHVLRFQSGSIQSNKAVNVTGRVTPSDYGNFDARYQQRNGGVQDVRYGHEMYYNPGSNTVSWTFRSPSGHGLSGISISDTGRNSADNVNGVYYRPLQKLINGTWYNVASI</sequence>
<name>A0A376FKX9_ECOLX</name>
<dbReference type="EMBL" id="UGGJ01000004">
    <property type="protein sequence ID" value="STN86235.1"/>
    <property type="molecule type" value="Genomic_DNA"/>
</dbReference>
<gene>
    <name evidence="1" type="ORF">NCTC11181_00263</name>
    <name evidence="2" type="ORF">NCTC9706_03358</name>
</gene>
<dbReference type="EMBL" id="UFYN01000002">
    <property type="protein sequence ID" value="STD34310.1"/>
    <property type="molecule type" value="Genomic_DNA"/>
</dbReference>
<evidence type="ECO:0000313" key="1">
    <source>
        <dbReference type="EMBL" id="STD34310.1"/>
    </source>
</evidence>
<accession>A0A376FKX9</accession>
<dbReference type="AlphaFoldDB" id="A0A376FKX9"/>